<name>A0A1D2NBM0_ORCCI</name>
<dbReference type="GO" id="GO:0003746">
    <property type="term" value="F:translation elongation factor activity"/>
    <property type="evidence" value="ECO:0007669"/>
    <property type="project" value="UniProtKB-UniRule"/>
</dbReference>
<gene>
    <name evidence="10" type="ORF">Ocin01_04018</name>
</gene>
<dbReference type="InterPro" id="IPR000795">
    <property type="entry name" value="T_Tr_GTP-bd_dom"/>
</dbReference>
<dbReference type="Pfam" id="PF00009">
    <property type="entry name" value="GTP_EFTU"/>
    <property type="match status" value="1"/>
</dbReference>
<dbReference type="SUPFAM" id="SSF52540">
    <property type="entry name" value="P-loop containing nucleoside triphosphate hydrolases"/>
    <property type="match status" value="1"/>
</dbReference>
<protein>
    <recommendedName>
        <fullName evidence="8">Elongation factor G, mitochondrial</fullName>
        <shortName evidence="8">EF-Gmt</shortName>
    </recommendedName>
    <alternativeName>
        <fullName evidence="8">Elongation factor G 1, mitochondrial</fullName>
        <shortName evidence="8">mEF-G 1</shortName>
    </alternativeName>
    <alternativeName>
        <fullName evidence="8">Elongation factor G1</fullName>
    </alternativeName>
</protein>
<evidence type="ECO:0000256" key="5">
    <source>
        <dbReference type="ARBA" id="ARBA00022917"/>
    </source>
</evidence>
<dbReference type="CDD" id="cd04091">
    <property type="entry name" value="mtEFG1_II_like"/>
    <property type="match status" value="1"/>
</dbReference>
<keyword evidence="5 8" id="KW-0648">Protein biosynthesis</keyword>
<dbReference type="NCBIfam" id="TIGR00231">
    <property type="entry name" value="small_GTP"/>
    <property type="match status" value="1"/>
</dbReference>
<comment type="caution">
    <text evidence="10">The sequence shown here is derived from an EMBL/GenBank/DDBJ whole genome shotgun (WGS) entry which is preliminary data.</text>
</comment>
<dbReference type="InterPro" id="IPR009000">
    <property type="entry name" value="Transl_B-barrel_sf"/>
</dbReference>
<dbReference type="PROSITE" id="PS51722">
    <property type="entry name" value="G_TR_2"/>
    <property type="match status" value="1"/>
</dbReference>
<evidence type="ECO:0000256" key="3">
    <source>
        <dbReference type="ARBA" id="ARBA00022741"/>
    </source>
</evidence>
<dbReference type="CDD" id="cd01886">
    <property type="entry name" value="EF-G"/>
    <property type="match status" value="1"/>
</dbReference>
<dbReference type="InterPro" id="IPR031157">
    <property type="entry name" value="G_TR_CS"/>
</dbReference>
<dbReference type="PRINTS" id="PR00315">
    <property type="entry name" value="ELONGATNFCT"/>
</dbReference>
<dbReference type="Gene3D" id="3.30.230.10">
    <property type="match status" value="1"/>
</dbReference>
<dbReference type="InterPro" id="IPR000640">
    <property type="entry name" value="EFG_V-like"/>
</dbReference>
<keyword evidence="11" id="KW-1185">Reference proteome</keyword>
<dbReference type="Gene3D" id="2.40.30.10">
    <property type="entry name" value="Translation factors"/>
    <property type="match status" value="1"/>
</dbReference>
<evidence type="ECO:0000256" key="1">
    <source>
        <dbReference type="ARBA" id="ARBA00004173"/>
    </source>
</evidence>
<dbReference type="SUPFAM" id="SSF54211">
    <property type="entry name" value="Ribosomal protein S5 domain 2-like"/>
    <property type="match status" value="1"/>
</dbReference>
<comment type="pathway">
    <text evidence="8">Protein biosynthesis; polypeptide chain elongation.</text>
</comment>
<keyword evidence="6 8" id="KW-0496">Mitochondrion</keyword>
<dbReference type="PROSITE" id="PS00301">
    <property type="entry name" value="G_TR_1"/>
    <property type="match status" value="1"/>
</dbReference>
<dbReference type="AlphaFoldDB" id="A0A1D2NBM0"/>
<feature type="binding site" evidence="8">
    <location>
        <begin position="179"/>
        <end position="182"/>
    </location>
    <ligand>
        <name>GTP</name>
        <dbReference type="ChEBI" id="CHEBI:37565"/>
    </ligand>
</feature>
<dbReference type="FunFam" id="3.30.70.870:FF:000001">
    <property type="entry name" value="Elongation factor G"/>
    <property type="match status" value="1"/>
</dbReference>
<dbReference type="FunFam" id="3.30.70.240:FF:000001">
    <property type="entry name" value="Elongation factor G"/>
    <property type="match status" value="1"/>
</dbReference>
<dbReference type="InterPro" id="IPR014721">
    <property type="entry name" value="Ribsml_uS5_D2-typ_fold_subgr"/>
</dbReference>
<dbReference type="Gene3D" id="3.30.70.240">
    <property type="match status" value="1"/>
</dbReference>
<dbReference type="OrthoDB" id="198619at2759"/>
<dbReference type="CDD" id="cd16262">
    <property type="entry name" value="EFG_III"/>
    <property type="match status" value="1"/>
</dbReference>
<keyword evidence="7 8" id="KW-0342">GTP-binding</keyword>
<evidence type="ECO:0000259" key="9">
    <source>
        <dbReference type="PROSITE" id="PS51722"/>
    </source>
</evidence>
<dbReference type="OMA" id="GQFAKVQ"/>
<feature type="domain" description="Tr-type G" evidence="9">
    <location>
        <begin position="49"/>
        <end position="326"/>
    </location>
</feature>
<evidence type="ECO:0000313" key="11">
    <source>
        <dbReference type="Proteomes" id="UP000094527"/>
    </source>
</evidence>
<evidence type="ECO:0000256" key="6">
    <source>
        <dbReference type="ARBA" id="ARBA00023128"/>
    </source>
</evidence>
<evidence type="ECO:0000256" key="4">
    <source>
        <dbReference type="ARBA" id="ARBA00022768"/>
    </source>
</evidence>
<dbReference type="SMART" id="SM00838">
    <property type="entry name" value="EFG_C"/>
    <property type="match status" value="1"/>
</dbReference>
<evidence type="ECO:0000256" key="7">
    <source>
        <dbReference type="ARBA" id="ARBA00023134"/>
    </source>
</evidence>
<keyword evidence="3 8" id="KW-0547">Nucleotide-binding</keyword>
<dbReference type="InterPro" id="IPR005225">
    <property type="entry name" value="Small_GTP-bd"/>
</dbReference>
<dbReference type="InterPro" id="IPR035649">
    <property type="entry name" value="EFG_V"/>
</dbReference>
<dbReference type="GO" id="GO:0005525">
    <property type="term" value="F:GTP binding"/>
    <property type="evidence" value="ECO:0007669"/>
    <property type="project" value="UniProtKB-UniRule"/>
</dbReference>
<dbReference type="Gene3D" id="3.30.70.870">
    <property type="entry name" value="Elongation Factor G (Translational Gtpase), domain 3"/>
    <property type="match status" value="1"/>
</dbReference>
<dbReference type="HAMAP" id="MF_00054_B">
    <property type="entry name" value="EF_G_EF_2_B"/>
    <property type="match status" value="1"/>
</dbReference>
<dbReference type="SMART" id="SM00889">
    <property type="entry name" value="EFG_IV"/>
    <property type="match status" value="1"/>
</dbReference>
<evidence type="ECO:0000256" key="8">
    <source>
        <dbReference type="HAMAP-Rule" id="MF_03061"/>
    </source>
</evidence>
<dbReference type="InterPro" id="IPR009022">
    <property type="entry name" value="EFG_III"/>
</dbReference>
<dbReference type="GO" id="GO:0003924">
    <property type="term" value="F:GTPase activity"/>
    <property type="evidence" value="ECO:0007669"/>
    <property type="project" value="UniProtKB-UniRule"/>
</dbReference>
<comment type="subcellular location">
    <subcellularLocation>
        <location evidence="1 8">Mitochondrion</location>
    </subcellularLocation>
</comment>
<dbReference type="CDD" id="cd01434">
    <property type="entry name" value="EFG_mtEFG1_IV"/>
    <property type="match status" value="1"/>
</dbReference>
<dbReference type="STRING" id="48709.A0A1D2NBM0"/>
<dbReference type="InterPro" id="IPR020568">
    <property type="entry name" value="Ribosomal_Su5_D2-typ_SF"/>
</dbReference>
<dbReference type="Pfam" id="PF00679">
    <property type="entry name" value="EFG_C"/>
    <property type="match status" value="1"/>
</dbReference>
<dbReference type="InterPro" id="IPR005517">
    <property type="entry name" value="Transl_elong_EFG/EF2_IV"/>
</dbReference>
<dbReference type="EMBL" id="LJIJ01000101">
    <property type="protein sequence ID" value="ODN02649.1"/>
    <property type="molecule type" value="Genomic_DNA"/>
</dbReference>
<dbReference type="UniPathway" id="UPA00345"/>
<dbReference type="Proteomes" id="UP000094527">
    <property type="component" value="Unassembled WGS sequence"/>
</dbReference>
<dbReference type="Gene3D" id="3.40.50.300">
    <property type="entry name" value="P-loop containing nucleotide triphosphate hydrolases"/>
    <property type="match status" value="1"/>
</dbReference>
<dbReference type="SUPFAM" id="SSF50447">
    <property type="entry name" value="Translation proteins"/>
    <property type="match status" value="1"/>
</dbReference>
<reference evidence="10 11" key="1">
    <citation type="journal article" date="2016" name="Genome Biol. Evol.">
        <title>Gene Family Evolution Reflects Adaptation to Soil Environmental Stressors in the Genome of the Collembolan Orchesella cincta.</title>
        <authorList>
            <person name="Faddeeva-Vakhrusheva A."/>
            <person name="Derks M.F."/>
            <person name="Anvar S.Y."/>
            <person name="Agamennone V."/>
            <person name="Suring W."/>
            <person name="Smit S."/>
            <person name="van Straalen N.M."/>
            <person name="Roelofs D."/>
        </authorList>
    </citation>
    <scope>NUCLEOTIDE SEQUENCE [LARGE SCALE GENOMIC DNA]</scope>
    <source>
        <tissue evidence="10">Mixed pool</tissue>
    </source>
</reference>
<comment type="function">
    <text evidence="8">Mitochondrial GTPase that catalyzes the GTP-dependent ribosomal translocation step during translation elongation. During this step, the ribosome changes from the pre-translocational (PRE) to the post-translocational (POST) state as the newly formed A-site-bound peptidyl-tRNA and P-site-bound deacylated tRNA move to the P and E sites, respectively. Catalyzes the coordinated movement of the two tRNA molecules, the mRNA and conformational changes in the ribosome.</text>
</comment>
<dbReference type="InterPro" id="IPR004161">
    <property type="entry name" value="EFTu-like_2"/>
</dbReference>
<proteinExistence type="inferred from homology"/>
<accession>A0A1D2NBM0</accession>
<sequence length="761" mass="85630">MFYSITTKSCQLSNLAVRSAKRLKTFWDVRRSYATPTRFVTPAQHYELNKIRNIGISAHIDSGKTTVTERILYYTGRISEMHEVKGKDNVGATMDSMELERQRGITIQSAATYTVWKDYNINIIDTPGHVDFTVEVERALRVLDGAVLVLCSVGGVQSQTMTVNRQMKRYGVPCVAFINKLDRLAANPLRVAGQLKAKLGHNAALLHLPIGLESDFAGLVDVVEKRAIYFDGDFGETIRYGEVPKDMVEQTEEYHQRLVEHVSNVDETLGEIFLEERKPTVDELKAAIRRATLKREFTPVFLGSALKNKGVQPLLDGVIDYMPNPSEINNYAYDDDQEQVEEDGEERKKLLMSPERSGKHPFCGLAFKLEAGKFGQLTYVRVYQGMLKKGENIYNTRTGRKVKVSRLARMHANQMEDVNEVYAGDICALFGVDCASGDSFVTKKDLKISMESIFVPDPVISMSIKPKDPLDIEKFSKAVARFTKEDPTFTLYYDTDNKETIANGMGELHLEIYSQRMEREYGCPVVMGKPKVSFRESIVSPCEFDYLHKKQSGGSGQFGRVIGVLEPLPPHENTRVQFVDETVGTNIPKQFVSHIEKGFRKACEKGWLCGQKISGVRFRLQDGQSHIVDSNEISFILAAEGAMRQTFEDGAWHVLEPIMSVEVTAPSEFQGTVMGQLNRRKGLIVGTDENEGWFVVAAEVPLNNMFGFSSELRSLTQGKGEFAMEYSRYTPAPQDTQQELMTIHQESLGQGQQQQAKKKKN</sequence>
<dbReference type="InterPro" id="IPR035647">
    <property type="entry name" value="EFG_III/V"/>
</dbReference>
<dbReference type="InterPro" id="IPR004540">
    <property type="entry name" value="Transl_elong_EFG/EF2"/>
</dbReference>
<dbReference type="Pfam" id="PF03144">
    <property type="entry name" value="GTP_EFTU_D2"/>
    <property type="match status" value="1"/>
</dbReference>
<dbReference type="CDD" id="cd04097">
    <property type="entry name" value="mtEFG1_C"/>
    <property type="match status" value="1"/>
</dbReference>
<comment type="similarity">
    <text evidence="8">Belongs to the GTP-binding elongation factor family. EF-G/EF-2 subfamily.</text>
</comment>
<dbReference type="FunFam" id="3.30.230.10:FF:000003">
    <property type="entry name" value="Elongation factor G"/>
    <property type="match status" value="1"/>
</dbReference>
<dbReference type="NCBIfam" id="TIGR00484">
    <property type="entry name" value="EF-G"/>
    <property type="match status" value="1"/>
</dbReference>
<dbReference type="GO" id="GO:0005739">
    <property type="term" value="C:mitochondrion"/>
    <property type="evidence" value="ECO:0007669"/>
    <property type="project" value="UniProtKB-SubCell"/>
</dbReference>
<dbReference type="FunFam" id="2.40.30.10:FF:000022">
    <property type="entry name" value="Elongation factor G, mitochondrial"/>
    <property type="match status" value="1"/>
</dbReference>
<dbReference type="InterPro" id="IPR047872">
    <property type="entry name" value="EFG_IV"/>
</dbReference>
<evidence type="ECO:0000256" key="2">
    <source>
        <dbReference type="ARBA" id="ARBA00005870"/>
    </source>
</evidence>
<comment type="similarity">
    <text evidence="2">Belongs to the TRAFAC class translation factor GTPase superfamily. Classic translation factor GTPase family. EF-G/EF-2 subfamily.</text>
</comment>
<organism evidence="10 11">
    <name type="scientific">Orchesella cincta</name>
    <name type="common">Springtail</name>
    <name type="synonym">Podura cincta</name>
    <dbReference type="NCBI Taxonomy" id="48709"/>
    <lineage>
        <taxon>Eukaryota</taxon>
        <taxon>Metazoa</taxon>
        <taxon>Ecdysozoa</taxon>
        <taxon>Arthropoda</taxon>
        <taxon>Hexapoda</taxon>
        <taxon>Collembola</taxon>
        <taxon>Entomobryomorpha</taxon>
        <taxon>Entomobryoidea</taxon>
        <taxon>Orchesellidae</taxon>
        <taxon>Orchesellinae</taxon>
        <taxon>Orchesella</taxon>
    </lineage>
</organism>
<dbReference type="InterPro" id="IPR041095">
    <property type="entry name" value="EFG_II"/>
</dbReference>
<dbReference type="GO" id="GO:0070125">
    <property type="term" value="P:mitochondrial translational elongation"/>
    <property type="evidence" value="ECO:0007669"/>
    <property type="project" value="UniProtKB-UniRule"/>
</dbReference>
<feature type="binding site" evidence="8">
    <location>
        <begin position="58"/>
        <end position="65"/>
    </location>
    <ligand>
        <name>GTP</name>
        <dbReference type="ChEBI" id="CHEBI:37565"/>
    </ligand>
</feature>
<dbReference type="Pfam" id="PF03764">
    <property type="entry name" value="EFG_IV"/>
    <property type="match status" value="1"/>
</dbReference>
<dbReference type="NCBIfam" id="NF009381">
    <property type="entry name" value="PRK12740.1-5"/>
    <property type="match status" value="1"/>
</dbReference>
<dbReference type="PANTHER" id="PTHR43636">
    <property type="entry name" value="ELONGATION FACTOR G, MITOCHONDRIAL"/>
    <property type="match status" value="1"/>
</dbReference>
<keyword evidence="4 8" id="KW-0251">Elongation factor</keyword>
<dbReference type="Pfam" id="PF14492">
    <property type="entry name" value="EFG_III"/>
    <property type="match status" value="1"/>
</dbReference>
<dbReference type="PANTHER" id="PTHR43636:SF2">
    <property type="entry name" value="ELONGATION FACTOR G, MITOCHONDRIAL"/>
    <property type="match status" value="1"/>
</dbReference>
<dbReference type="SUPFAM" id="SSF54980">
    <property type="entry name" value="EF-G C-terminal domain-like"/>
    <property type="match status" value="2"/>
</dbReference>
<feature type="binding site" evidence="8">
    <location>
        <begin position="125"/>
        <end position="129"/>
    </location>
    <ligand>
        <name>GTP</name>
        <dbReference type="ChEBI" id="CHEBI:37565"/>
    </ligand>
</feature>
<evidence type="ECO:0000313" key="10">
    <source>
        <dbReference type="EMBL" id="ODN02649.1"/>
    </source>
</evidence>
<dbReference type="InterPro" id="IPR027417">
    <property type="entry name" value="P-loop_NTPase"/>
</dbReference>
<dbReference type="FunFam" id="3.40.50.300:FF:000539">
    <property type="entry name" value="Elongation factor G, mitochondrial"/>
    <property type="match status" value="1"/>
</dbReference>